<dbReference type="Proteomes" id="UP001211907">
    <property type="component" value="Unassembled WGS sequence"/>
</dbReference>
<protein>
    <recommendedName>
        <fullName evidence="3">BZIP domain-containing protein</fullName>
    </recommendedName>
</protein>
<evidence type="ECO:0000313" key="5">
    <source>
        <dbReference type="Proteomes" id="UP001211907"/>
    </source>
</evidence>
<evidence type="ECO:0000313" key="4">
    <source>
        <dbReference type="EMBL" id="KAJ3098586.1"/>
    </source>
</evidence>
<dbReference type="CDD" id="cd14688">
    <property type="entry name" value="bZIP_YAP"/>
    <property type="match status" value="1"/>
</dbReference>
<feature type="region of interest" description="Disordered" evidence="2">
    <location>
        <begin position="1"/>
        <end position="66"/>
    </location>
</feature>
<sequence length="283" mass="31186">MEQEQQQRSGFSESSHSPQSSAVETDSGNGRRQESVDNGANSNTTTTSSASTTSTSSIDRDKLKSREAQRALRERKLKYVQDLEAEVKELETVNAALRARVREQQSPTAASAQHNVHSLLYNHSYHNLTAGPVLPAAPVVPSSPAVPYRTTNNSHIHSLRPNDSNSITNTCSVCIAARERASITATRIPVLKSLIATSRSSQANNQNQSDNQTNFFHHASIMVNNTNNNIQSNNPLYKSAHDLYGPIEVESCRICCKNIPSLRDHTVHIDTIFDILQVGKRRT</sequence>
<dbReference type="AlphaFoldDB" id="A0AAD5SXS6"/>
<name>A0AAD5SXS6_9FUNG</name>
<proteinExistence type="predicted"/>
<dbReference type="InterPro" id="IPR046347">
    <property type="entry name" value="bZIP_sf"/>
</dbReference>
<keyword evidence="5" id="KW-1185">Reference proteome</keyword>
<feature type="compositionally biased region" description="Polar residues" evidence="2">
    <location>
        <begin position="1"/>
        <end position="28"/>
    </location>
</feature>
<dbReference type="EMBL" id="JADGJH010002408">
    <property type="protein sequence ID" value="KAJ3098586.1"/>
    <property type="molecule type" value="Genomic_DNA"/>
</dbReference>
<dbReference type="Pfam" id="PF00170">
    <property type="entry name" value="bZIP_1"/>
    <property type="match status" value="1"/>
</dbReference>
<feature type="compositionally biased region" description="Low complexity" evidence="2">
    <location>
        <begin position="40"/>
        <end position="57"/>
    </location>
</feature>
<keyword evidence="1" id="KW-0175">Coiled coil</keyword>
<gene>
    <name evidence="4" type="ORF">HK100_005071</name>
</gene>
<comment type="caution">
    <text evidence="4">The sequence shown here is derived from an EMBL/GenBank/DDBJ whole genome shotgun (WGS) entry which is preliminary data.</text>
</comment>
<dbReference type="Gene3D" id="1.20.5.170">
    <property type="match status" value="1"/>
</dbReference>
<evidence type="ECO:0000256" key="2">
    <source>
        <dbReference type="SAM" id="MobiDB-lite"/>
    </source>
</evidence>
<accession>A0AAD5SXS6</accession>
<feature type="domain" description="BZIP" evidence="3">
    <location>
        <begin position="56"/>
        <end position="117"/>
    </location>
</feature>
<dbReference type="GO" id="GO:0003700">
    <property type="term" value="F:DNA-binding transcription factor activity"/>
    <property type="evidence" value="ECO:0007669"/>
    <property type="project" value="InterPro"/>
</dbReference>
<reference evidence="4" key="1">
    <citation type="submission" date="2020-05" db="EMBL/GenBank/DDBJ databases">
        <title>Phylogenomic resolution of chytrid fungi.</title>
        <authorList>
            <person name="Stajich J.E."/>
            <person name="Amses K."/>
            <person name="Simmons R."/>
            <person name="Seto K."/>
            <person name="Myers J."/>
            <person name="Bonds A."/>
            <person name="Quandt C.A."/>
            <person name="Barry K."/>
            <person name="Liu P."/>
            <person name="Grigoriev I."/>
            <person name="Longcore J.E."/>
            <person name="James T.Y."/>
        </authorList>
    </citation>
    <scope>NUCLEOTIDE SEQUENCE</scope>
    <source>
        <strain evidence="4">JEL0513</strain>
    </source>
</reference>
<evidence type="ECO:0000259" key="3">
    <source>
        <dbReference type="SMART" id="SM00338"/>
    </source>
</evidence>
<evidence type="ECO:0000256" key="1">
    <source>
        <dbReference type="SAM" id="Coils"/>
    </source>
</evidence>
<feature type="coiled-coil region" evidence="1">
    <location>
        <begin position="73"/>
        <end position="100"/>
    </location>
</feature>
<dbReference type="InterPro" id="IPR004827">
    <property type="entry name" value="bZIP"/>
</dbReference>
<organism evidence="4 5">
    <name type="scientific">Physocladia obscura</name>
    <dbReference type="NCBI Taxonomy" id="109957"/>
    <lineage>
        <taxon>Eukaryota</taxon>
        <taxon>Fungi</taxon>
        <taxon>Fungi incertae sedis</taxon>
        <taxon>Chytridiomycota</taxon>
        <taxon>Chytridiomycota incertae sedis</taxon>
        <taxon>Chytridiomycetes</taxon>
        <taxon>Chytridiales</taxon>
        <taxon>Chytriomycetaceae</taxon>
        <taxon>Physocladia</taxon>
    </lineage>
</organism>
<dbReference type="SMART" id="SM00338">
    <property type="entry name" value="BRLZ"/>
    <property type="match status" value="1"/>
</dbReference>
<dbReference type="SUPFAM" id="SSF57959">
    <property type="entry name" value="Leucine zipper domain"/>
    <property type="match status" value="1"/>
</dbReference>